<dbReference type="EMBL" id="JTJC03000001">
    <property type="protein sequence ID" value="NHC34393.1"/>
    <property type="molecule type" value="Genomic_DNA"/>
</dbReference>
<gene>
    <name evidence="2" type="ORF">QH73_0006920</name>
</gene>
<organism evidence="2 3">
    <name type="scientific">Scytonema millei VB511283</name>
    <dbReference type="NCBI Taxonomy" id="1245923"/>
    <lineage>
        <taxon>Bacteria</taxon>
        <taxon>Bacillati</taxon>
        <taxon>Cyanobacteriota</taxon>
        <taxon>Cyanophyceae</taxon>
        <taxon>Nostocales</taxon>
        <taxon>Scytonemataceae</taxon>
        <taxon>Scytonema</taxon>
    </lineage>
</organism>
<dbReference type="InterPro" id="IPR003832">
    <property type="entry name" value="DUF212"/>
</dbReference>
<evidence type="ECO:0000313" key="3">
    <source>
        <dbReference type="Proteomes" id="UP000031532"/>
    </source>
</evidence>
<dbReference type="CDD" id="cd01610">
    <property type="entry name" value="PAP2_like"/>
    <property type="match status" value="1"/>
</dbReference>
<keyword evidence="1" id="KW-0472">Membrane</keyword>
<protein>
    <submittedName>
        <fullName evidence="2">Divergent PAP2 family protein</fullName>
    </submittedName>
</protein>
<keyword evidence="3" id="KW-1185">Reference proteome</keyword>
<dbReference type="PANTHER" id="PTHR31446">
    <property type="entry name" value="ACID PHOSPHATASE/VANADIUM-DEPENDENT HALOPEROXIDASE-RELATED PROTEIN"/>
    <property type="match status" value="1"/>
</dbReference>
<keyword evidence="1" id="KW-1133">Transmembrane helix</keyword>
<dbReference type="Pfam" id="PF02681">
    <property type="entry name" value="DUF212"/>
    <property type="match status" value="1"/>
</dbReference>
<feature type="transmembrane region" description="Helical" evidence="1">
    <location>
        <begin position="131"/>
        <end position="152"/>
    </location>
</feature>
<evidence type="ECO:0000256" key="1">
    <source>
        <dbReference type="SAM" id="Phobius"/>
    </source>
</evidence>
<name>A0A9X5I3E3_9CYAN</name>
<sequence>MQDIGDILNNSVLLVAVIACLIAQAAKLAVELLKNHKLDFRVLLTTGGMPSAHSALVTALATGVGQTAGWDSPEFAIATIFAIIVMYDAAGVRQAAGKQARILNQMMDELFSEHPELNEDRLKELLGHTPFQVIVGSMLGVCIAWFANTLLFTPTYPVLAAGG</sequence>
<dbReference type="Proteomes" id="UP000031532">
    <property type="component" value="Unassembled WGS sequence"/>
</dbReference>
<keyword evidence="1" id="KW-0812">Transmembrane</keyword>
<dbReference type="InterPro" id="IPR036938">
    <property type="entry name" value="PAP2/HPO_sf"/>
</dbReference>
<dbReference type="OrthoDB" id="9792681at2"/>
<proteinExistence type="predicted"/>
<dbReference type="SUPFAM" id="SSF48317">
    <property type="entry name" value="Acid phosphatase/Vanadium-dependent haloperoxidase"/>
    <property type="match status" value="1"/>
</dbReference>
<accession>A0A9X5I3E3</accession>
<feature type="transmembrane region" description="Helical" evidence="1">
    <location>
        <begin position="12"/>
        <end position="30"/>
    </location>
</feature>
<reference evidence="2 3" key="1">
    <citation type="journal article" date="2015" name="Genome Announc.">
        <title>Draft Genome Sequence of the Terrestrial Cyanobacterium Scytonema millei VB511283, Isolated from Eastern India.</title>
        <authorList>
            <person name="Sen D."/>
            <person name="Chandrababunaidu M.M."/>
            <person name="Singh D."/>
            <person name="Sanghi N."/>
            <person name="Ghorai A."/>
            <person name="Mishra G.P."/>
            <person name="Madduluri M."/>
            <person name="Adhikary S.P."/>
            <person name="Tripathy S."/>
        </authorList>
    </citation>
    <scope>NUCLEOTIDE SEQUENCE [LARGE SCALE GENOMIC DNA]</scope>
    <source>
        <strain evidence="2 3">VB511283</strain>
    </source>
</reference>
<evidence type="ECO:0000313" key="2">
    <source>
        <dbReference type="EMBL" id="NHC34393.1"/>
    </source>
</evidence>
<dbReference type="AlphaFoldDB" id="A0A9X5I3E3"/>
<dbReference type="PANTHER" id="PTHR31446:SF29">
    <property type="entry name" value="ACID PHOSPHATASE_VANADIUM-DEPENDENT HALOPEROXIDASE-RELATED PROTEIN"/>
    <property type="match status" value="1"/>
</dbReference>
<feature type="transmembrane region" description="Helical" evidence="1">
    <location>
        <begin position="75"/>
        <end position="96"/>
    </location>
</feature>
<comment type="caution">
    <text evidence="2">The sequence shown here is derived from an EMBL/GenBank/DDBJ whole genome shotgun (WGS) entry which is preliminary data.</text>
</comment>
<dbReference type="RefSeq" id="WP_039715736.1">
    <property type="nucleotide sequence ID" value="NZ_JTJC03000001.1"/>
</dbReference>